<name>D3DYG3_CUPMC</name>
<dbReference type="AlphaFoldDB" id="D3DYG3"/>
<protein>
    <submittedName>
        <fullName evidence="1">Uncharacterized protein</fullName>
    </submittedName>
</protein>
<keyword evidence="2" id="KW-1185">Reference proteome</keyword>
<sequence length="109" mass="11755">MHFVHVALQVGKLEVHGADCIHDPMVEAVGIVANAFSAIAHPFEIIDALTDAALVAGRHDLLRGLAFLVELVHAAHQVLGNRRIGVDGLRCLADRALQMRKTCLDFTGL</sequence>
<dbReference type="KEGG" id="rme:Rmet_6754"/>
<organism evidence="1 2">
    <name type="scientific">Cupriavidus metallidurans (strain ATCC 43123 / DSM 2839 / NBRC 102507 / CH34)</name>
    <name type="common">Ralstonia metallidurans</name>
    <dbReference type="NCBI Taxonomy" id="266264"/>
    <lineage>
        <taxon>Bacteria</taxon>
        <taxon>Pseudomonadati</taxon>
        <taxon>Pseudomonadota</taxon>
        <taxon>Betaproteobacteria</taxon>
        <taxon>Burkholderiales</taxon>
        <taxon>Burkholderiaceae</taxon>
        <taxon>Cupriavidus</taxon>
    </lineage>
</organism>
<dbReference type="Proteomes" id="UP000002429">
    <property type="component" value="Plasmid megaplasmid"/>
</dbReference>
<geneLocation type="plasmid" evidence="1 2">
    <name>megaplasmid</name>
</geneLocation>
<evidence type="ECO:0000313" key="1">
    <source>
        <dbReference type="EMBL" id="ADC45333.1"/>
    </source>
</evidence>
<dbReference type="EMBL" id="CP000353">
    <property type="protein sequence ID" value="ADC45333.1"/>
    <property type="molecule type" value="Genomic_DNA"/>
</dbReference>
<reference evidence="2" key="1">
    <citation type="journal article" date="2010" name="PLoS ONE">
        <title>The complete genome sequence of Cupriavidus metallidurans strain CH34, a master survivalist in harsh and anthropogenic environments.</title>
        <authorList>
            <person name="Janssen P.J."/>
            <person name="Van Houdt R."/>
            <person name="Moors H."/>
            <person name="Monsieurs P."/>
            <person name="Morin N."/>
            <person name="Michaux A."/>
            <person name="Benotmane M.A."/>
            <person name="Leys N."/>
            <person name="Vallaeys T."/>
            <person name="Lapidus A."/>
            <person name="Monchy S."/>
            <person name="Medigue C."/>
            <person name="Taghavi S."/>
            <person name="McCorkle S."/>
            <person name="Dunn J."/>
            <person name="van der Lelie D."/>
            <person name="Mergeay M."/>
        </authorList>
    </citation>
    <scope>NUCLEOTIDE SEQUENCE [LARGE SCALE GENOMIC DNA]</scope>
    <source>
        <strain evidence="2">ATCC 43123 / DSM 2839 / NBRC 102507 / CH34</strain>
    </source>
</reference>
<evidence type="ECO:0000313" key="2">
    <source>
        <dbReference type="Proteomes" id="UP000002429"/>
    </source>
</evidence>
<gene>
    <name evidence="1" type="ordered locus">Rmet_6754</name>
</gene>
<proteinExistence type="predicted"/>
<accession>D3DYG3</accession>
<dbReference type="HOGENOM" id="CLU_2181747_0_0_4"/>
<keyword evidence="1" id="KW-0614">Plasmid</keyword>